<proteinExistence type="predicted"/>
<comment type="caution">
    <text evidence="1">The sequence shown here is derived from an EMBL/GenBank/DDBJ whole genome shotgun (WGS) entry which is preliminary data.</text>
</comment>
<evidence type="ECO:0000313" key="2">
    <source>
        <dbReference type="Proteomes" id="UP000050525"/>
    </source>
</evidence>
<sequence length="72" mass="7982">MACSLDPACKGLDHHFLLPDHYHEKMCLYASHLILSALSQIQQGGEDLPTLCLLANKPSSPVRWTPVNKETP</sequence>
<keyword evidence="2" id="KW-1185">Reference proteome</keyword>
<organism evidence="1 2">
    <name type="scientific">Alligator mississippiensis</name>
    <name type="common">American alligator</name>
    <dbReference type="NCBI Taxonomy" id="8496"/>
    <lineage>
        <taxon>Eukaryota</taxon>
        <taxon>Metazoa</taxon>
        <taxon>Chordata</taxon>
        <taxon>Craniata</taxon>
        <taxon>Vertebrata</taxon>
        <taxon>Euteleostomi</taxon>
        <taxon>Archelosauria</taxon>
        <taxon>Archosauria</taxon>
        <taxon>Crocodylia</taxon>
        <taxon>Alligatoridae</taxon>
        <taxon>Alligatorinae</taxon>
        <taxon>Alligator</taxon>
    </lineage>
</organism>
<reference evidence="1 2" key="1">
    <citation type="journal article" date="2012" name="Genome Biol.">
        <title>Sequencing three crocodilian genomes to illuminate the evolution of archosaurs and amniotes.</title>
        <authorList>
            <person name="St John J.A."/>
            <person name="Braun E.L."/>
            <person name="Isberg S.R."/>
            <person name="Miles L.G."/>
            <person name="Chong A.Y."/>
            <person name="Gongora J."/>
            <person name="Dalzell P."/>
            <person name="Moran C."/>
            <person name="Bed'hom B."/>
            <person name="Abzhanov A."/>
            <person name="Burgess S.C."/>
            <person name="Cooksey A.M."/>
            <person name="Castoe T.A."/>
            <person name="Crawford N.G."/>
            <person name="Densmore L.D."/>
            <person name="Drew J.C."/>
            <person name="Edwards S.V."/>
            <person name="Faircloth B.C."/>
            <person name="Fujita M.K."/>
            <person name="Greenwold M.J."/>
            <person name="Hoffmann F.G."/>
            <person name="Howard J.M."/>
            <person name="Iguchi T."/>
            <person name="Janes D.E."/>
            <person name="Khan S.Y."/>
            <person name="Kohno S."/>
            <person name="de Koning A.J."/>
            <person name="Lance S.L."/>
            <person name="McCarthy F.M."/>
            <person name="McCormack J.E."/>
            <person name="Merchant M.E."/>
            <person name="Peterson D.G."/>
            <person name="Pollock D.D."/>
            <person name="Pourmand N."/>
            <person name="Raney B.J."/>
            <person name="Roessler K.A."/>
            <person name="Sanford J.R."/>
            <person name="Sawyer R.H."/>
            <person name="Schmidt C.J."/>
            <person name="Triplett E.W."/>
            <person name="Tuberville T.D."/>
            <person name="Venegas-Anaya M."/>
            <person name="Howard J.T."/>
            <person name="Jarvis E.D."/>
            <person name="Guillette L.J.Jr."/>
            <person name="Glenn T.C."/>
            <person name="Green R.E."/>
            <person name="Ray D.A."/>
        </authorList>
    </citation>
    <scope>NUCLEOTIDE SEQUENCE [LARGE SCALE GENOMIC DNA]</scope>
    <source>
        <strain evidence="1">KSC_2009_1</strain>
    </source>
</reference>
<name>A0A151PET2_ALLMI</name>
<dbReference type="AlphaFoldDB" id="A0A151PET2"/>
<protein>
    <submittedName>
        <fullName evidence="1">Uncharacterized protein</fullName>
    </submittedName>
</protein>
<gene>
    <name evidence="1" type="ORF">Y1Q_0019704</name>
</gene>
<dbReference type="EMBL" id="AKHW03000416">
    <property type="protein sequence ID" value="KYO47596.1"/>
    <property type="molecule type" value="Genomic_DNA"/>
</dbReference>
<dbReference type="Proteomes" id="UP000050525">
    <property type="component" value="Unassembled WGS sequence"/>
</dbReference>
<evidence type="ECO:0000313" key="1">
    <source>
        <dbReference type="EMBL" id="KYO47596.1"/>
    </source>
</evidence>
<accession>A0A151PET2</accession>